<proteinExistence type="predicted"/>
<name>A0A0F9EDC8_9ZZZZ</name>
<dbReference type="EMBL" id="LAZR01037505">
    <property type="protein sequence ID" value="KKL22028.1"/>
    <property type="molecule type" value="Genomic_DNA"/>
</dbReference>
<protein>
    <submittedName>
        <fullName evidence="1">Uncharacterized protein</fullName>
    </submittedName>
</protein>
<evidence type="ECO:0000313" key="1">
    <source>
        <dbReference type="EMBL" id="KKL22028.1"/>
    </source>
</evidence>
<dbReference type="AlphaFoldDB" id="A0A0F9EDC8"/>
<comment type="caution">
    <text evidence="1">The sequence shown here is derived from an EMBL/GenBank/DDBJ whole genome shotgun (WGS) entry which is preliminary data.</text>
</comment>
<reference evidence="1" key="1">
    <citation type="journal article" date="2015" name="Nature">
        <title>Complex archaea that bridge the gap between prokaryotes and eukaryotes.</title>
        <authorList>
            <person name="Spang A."/>
            <person name="Saw J.H."/>
            <person name="Jorgensen S.L."/>
            <person name="Zaremba-Niedzwiedzka K."/>
            <person name="Martijn J."/>
            <person name="Lind A.E."/>
            <person name="van Eijk R."/>
            <person name="Schleper C."/>
            <person name="Guy L."/>
            <person name="Ettema T.J."/>
        </authorList>
    </citation>
    <scope>NUCLEOTIDE SEQUENCE</scope>
</reference>
<gene>
    <name evidence="1" type="ORF">LCGC14_2439530</name>
</gene>
<accession>A0A0F9EDC8</accession>
<sequence length="95" mass="11220">MRMHNLVNPDTVSPPLPIIPTNKWVLLDSDVLGERIVVIRDKRWLMEAQQAHPGLVIYFPQEIKNLERFKGSDDDIRVIHKAKKRWKAWIIRSQI</sequence>
<organism evidence="1">
    <name type="scientific">marine sediment metagenome</name>
    <dbReference type="NCBI Taxonomy" id="412755"/>
    <lineage>
        <taxon>unclassified sequences</taxon>
        <taxon>metagenomes</taxon>
        <taxon>ecological metagenomes</taxon>
    </lineage>
</organism>